<name>A0A6N2RVF1_9BACT</name>
<gene>
    <name evidence="1" type="ORF">AMLFYP55_01814</name>
</gene>
<organism evidence="1">
    <name type="scientific">Akkermansia muciniphila</name>
    <dbReference type="NCBI Taxonomy" id="239935"/>
    <lineage>
        <taxon>Bacteria</taxon>
        <taxon>Pseudomonadati</taxon>
        <taxon>Verrucomicrobiota</taxon>
        <taxon>Verrucomicrobiia</taxon>
        <taxon>Verrucomicrobiales</taxon>
        <taxon>Akkermansiaceae</taxon>
        <taxon>Akkermansia</taxon>
    </lineage>
</organism>
<evidence type="ECO:0000313" key="1">
    <source>
        <dbReference type="EMBL" id="VYS84409.1"/>
    </source>
</evidence>
<sequence length="51" mass="6039">MQEYKKKYKLIPTSKFQANFMQLGSGQYQALKKLINLPPNIWVYMLMQDLG</sequence>
<protein>
    <submittedName>
        <fullName evidence="1">Uncharacterized protein</fullName>
    </submittedName>
</protein>
<proteinExistence type="predicted"/>
<dbReference type="AlphaFoldDB" id="A0A6N2RVF1"/>
<accession>A0A6N2RVF1</accession>
<dbReference type="EMBL" id="CACRSS010000002">
    <property type="protein sequence ID" value="VYS84409.1"/>
    <property type="molecule type" value="Genomic_DNA"/>
</dbReference>
<reference evidence="1" key="1">
    <citation type="submission" date="2019-11" db="EMBL/GenBank/DDBJ databases">
        <authorList>
            <person name="Feng L."/>
        </authorList>
    </citation>
    <scope>NUCLEOTIDE SEQUENCE</scope>
    <source>
        <strain evidence="1">AMuciniphilaLFYP55</strain>
    </source>
</reference>